<evidence type="ECO:0000313" key="1">
    <source>
        <dbReference type="EMBL" id="GAA6196929.1"/>
    </source>
</evidence>
<evidence type="ECO:0000313" key="2">
    <source>
        <dbReference type="Proteomes" id="UP001441944"/>
    </source>
</evidence>
<keyword evidence="2" id="KW-1185">Reference proteome</keyword>
<dbReference type="Proteomes" id="UP001441944">
    <property type="component" value="Unassembled WGS sequence"/>
</dbReference>
<comment type="caution">
    <text evidence="1">The sequence shown here is derived from an EMBL/GenBank/DDBJ whole genome shotgun (WGS) entry which is preliminary data.</text>
</comment>
<proteinExistence type="predicted"/>
<gene>
    <name evidence="1" type="ORF">NBRC116598_23730</name>
</gene>
<dbReference type="EMBL" id="BAABWU010000008">
    <property type="protein sequence ID" value="GAA6196929.1"/>
    <property type="molecule type" value="Genomic_DNA"/>
</dbReference>
<accession>A0ABQ0AM67</accession>
<protein>
    <recommendedName>
        <fullName evidence="3">ASCH domain-containing protein</fullName>
    </recommendedName>
</protein>
<name>A0ABQ0AM67_9RHOB</name>
<organism evidence="1 2">
    <name type="scientific">Pseudophaeobacter arcticus</name>
    <dbReference type="NCBI Taxonomy" id="385492"/>
    <lineage>
        <taxon>Bacteria</taxon>
        <taxon>Pseudomonadati</taxon>
        <taxon>Pseudomonadota</taxon>
        <taxon>Alphaproteobacteria</taxon>
        <taxon>Rhodobacterales</taxon>
        <taxon>Paracoccaceae</taxon>
        <taxon>Pseudophaeobacter</taxon>
    </lineage>
</organism>
<sequence>MEVEVVRCTELPLGEAAQFVGRAQEWPDAIMLEGMREHYPEIQLSSIVQVVEFAPPSSS</sequence>
<reference evidence="1 2" key="1">
    <citation type="submission" date="2024-04" db="EMBL/GenBank/DDBJ databases">
        <title>Draft genome sequence of Pseudophaeobacter arcticus NBRC 116598.</title>
        <authorList>
            <person name="Miyakawa T."/>
            <person name="Kusuya Y."/>
            <person name="Miura T."/>
        </authorList>
    </citation>
    <scope>NUCLEOTIDE SEQUENCE [LARGE SCALE GENOMIC DNA]</scope>
    <source>
        <strain evidence="1 2">SU-CL00105</strain>
    </source>
</reference>
<evidence type="ECO:0008006" key="3">
    <source>
        <dbReference type="Google" id="ProtNLM"/>
    </source>
</evidence>